<evidence type="ECO:0000256" key="3">
    <source>
        <dbReference type="ARBA" id="ARBA00022833"/>
    </source>
</evidence>
<evidence type="ECO:0000256" key="1">
    <source>
        <dbReference type="ARBA" id="ARBA00022723"/>
    </source>
</evidence>
<evidence type="ECO:0000313" key="8">
    <source>
        <dbReference type="Proteomes" id="UP000016930"/>
    </source>
</evidence>
<dbReference type="PROSITE" id="PS50135">
    <property type="entry name" value="ZF_ZZ_2"/>
    <property type="match status" value="5"/>
</dbReference>
<organism evidence="7 8">
    <name type="scientific">Ceriporiopsis subvermispora (strain B)</name>
    <name type="common">White-rot fungus</name>
    <name type="synonym">Gelatoporia subvermispora</name>
    <dbReference type="NCBI Taxonomy" id="914234"/>
    <lineage>
        <taxon>Eukaryota</taxon>
        <taxon>Fungi</taxon>
        <taxon>Dikarya</taxon>
        <taxon>Basidiomycota</taxon>
        <taxon>Agaricomycotina</taxon>
        <taxon>Agaricomycetes</taxon>
        <taxon>Polyporales</taxon>
        <taxon>Gelatoporiaceae</taxon>
        <taxon>Gelatoporia</taxon>
    </lineage>
</organism>
<feature type="region of interest" description="Disordered" evidence="5">
    <location>
        <begin position="368"/>
        <end position="421"/>
    </location>
</feature>
<dbReference type="PANTHER" id="PTHR20930">
    <property type="entry name" value="OVARIAN CARCINOMA ANTIGEN CA125-RELATED"/>
    <property type="match status" value="1"/>
</dbReference>
<dbReference type="InterPro" id="IPR000433">
    <property type="entry name" value="Znf_ZZ"/>
</dbReference>
<gene>
    <name evidence="7" type="ORF">CERSUDRAFT_118662</name>
</gene>
<feature type="region of interest" description="Disordered" evidence="5">
    <location>
        <begin position="1480"/>
        <end position="1504"/>
    </location>
</feature>
<dbReference type="SUPFAM" id="SSF57850">
    <property type="entry name" value="RING/U-box"/>
    <property type="match status" value="5"/>
</dbReference>
<feature type="compositionally biased region" description="Low complexity" evidence="5">
    <location>
        <begin position="1186"/>
        <end position="1200"/>
    </location>
</feature>
<dbReference type="GO" id="GO:0008270">
    <property type="term" value="F:zinc ion binding"/>
    <property type="evidence" value="ECO:0007669"/>
    <property type="project" value="UniProtKB-KW"/>
</dbReference>
<dbReference type="STRING" id="914234.M2PAS0"/>
<feature type="domain" description="ZZ-type" evidence="6">
    <location>
        <begin position="959"/>
        <end position="1011"/>
    </location>
</feature>
<name>M2PAS0_CERS8</name>
<evidence type="ECO:0000256" key="4">
    <source>
        <dbReference type="PROSITE-ProRule" id="PRU00228"/>
    </source>
</evidence>
<feature type="region of interest" description="Disordered" evidence="5">
    <location>
        <begin position="566"/>
        <end position="589"/>
    </location>
</feature>
<feature type="region of interest" description="Disordered" evidence="5">
    <location>
        <begin position="659"/>
        <end position="696"/>
    </location>
</feature>
<dbReference type="CDD" id="cd02338">
    <property type="entry name" value="ZZ_PCMF_like"/>
    <property type="match status" value="1"/>
</dbReference>
<feature type="region of interest" description="Disordered" evidence="5">
    <location>
        <begin position="1182"/>
        <end position="1205"/>
    </location>
</feature>
<dbReference type="Pfam" id="PF16158">
    <property type="entry name" value="N_BRCA1_IG"/>
    <property type="match status" value="1"/>
</dbReference>
<feature type="non-terminal residue" evidence="7">
    <location>
        <position position="1606"/>
    </location>
</feature>
<sequence length="1606" mass="176209">MSFTVKATYGGETRKLVFDNPSFPSYEQLYNQLYKVFPSSNSYYLTRLLFSPTSSFERILLGMEARCAEEYNIHIAPYQGRQWPGALLRVTVCDETPHKAARRGDASNRASMAFSVDSELSAATMTTGGASTATAVEGNAPSRNEDDLSEFLDRLLHETHTRPSPTPSSNPFLRRSERVCETPNPPSMASTSRDTASTSRPLPETPATDHRSSTSAASTVTARPSLFELLSENPKLDRTHRLSSPLTQRRHETRQEMSEDPDHFDLTMSLMEALRRWDVPDRRSRRVSALPSPPRDGDTVSRLHRLSLNPRDVRDGVVEATAQEARPPVPPAGFRYRLPSLRPYAPRTPASKQPEAEAALFEVPVDQMPRNERTRTVPRRSVTITRSQHMSPQPVEAPSTEAPVDVPQDPIPDPSVQPEPEPEVVQEARDEPKKHCCSVAQGKAEVQVLITKFMADFEDSMKRAFGDDWATVRGCTHTDALRDTSEAMEKQLREVATTAAAEQVDEAARGPAPPSRESRWGHPRCNVAPIPGISRRMHHCGHSKPGARSPPRHPESYTAWLRDRLSRDGRTGAPSPREGPVPSGVPEPISAPFVVPPPPPPPLPTYAPSLPFWSAPESWSMLPHMPPPPPPPPSFLPYQPPEVRSSQWAGWAATPPPPVLSYPSAPRNAGPVPTLERERNASTTAPRSAEPESSPHHVTAAMHFGITCDACRKRGFTGVRFKCLDCQDFDLCGDCMSSPAMRGHHSFRHEFFPVDKPNDLTAYTRARSTRLPFSAPLHSSVTCDACGEYGIVGVRHKCLVCEDFDLCTNCLSSSLARANHAASHPFFPVEHPGDLSSYVQARDEHFRSVAPPVAPAPVSTPATPVHRNIICDHCDMEIVGVRHKCLDCPDFDLCSQCIASPDVRTAHDANHQFFEIEQPGHVYVHTVFTGDGERAPGTDASQHRNPKNSGVVSTPSPIPQGATCNLCDSYILGDRYKCLNCPDFDTCSSCFSITPEQHPEHGFVKITAPGDLQVRNGLRRNVLHYATCDICRKRINGVRYKCMHKSCPDFDLCQDCEAFPVPMHPPSHPLLKLKTADAVIPAVHDRQDVAPAPALIGDSFGLSTPQRRPRVTVEDVSDVEFPARAPLSETLPYTLAVISEVPKDPARPETPEQLVEQPEIKLIDIEDGPQVLSEQNEVTTTLDGFTTPSEAPTSSESTTSIPRLGPVNNDWREFWPEMTSVLKHLLQPTSPGVGLDVPQNAEDMAIPGAMREVARNAEQGGSSTLYQGFPHPITLESPLIGEALLSRPSEVTNASRPVTVEEVGRLLSDLTIRSTTAKNRSPPVLPKIVEPPKLVNSAPLDLPLTATFISDVNVPDGQVFPPGAEFVKSWKMKNNGTRDWPESTELVYVAGNRMPSGENSQMRVNVGAVPVDAEVEIVAGEMKAPEDPGRYISYWRLTDGNGNFFGHSVWVEINVIEMQLSTENSSVDESMASSSIIMPHSAPERSSVGSNPLGQAPNSASTLSCSIPSAPASEAGSLGSVPSLVELEVSSPTLSDDEIYEDSRSEVFVSAPTQTRRVQDRPRRKMSSSHLHNHGRYLSRRRSVCCDVLSMLQDHFLSSIVSCTSS</sequence>
<dbReference type="Gene3D" id="3.30.60.90">
    <property type="match status" value="5"/>
</dbReference>
<protein>
    <recommendedName>
        <fullName evidence="6">ZZ-type domain-containing protein</fullName>
    </recommendedName>
</protein>
<keyword evidence="3" id="KW-0862">Zinc</keyword>
<dbReference type="OrthoDB" id="661148at2759"/>
<dbReference type="SMART" id="SM00291">
    <property type="entry name" value="ZnF_ZZ"/>
    <property type="match status" value="5"/>
</dbReference>
<feature type="compositionally biased region" description="Polar residues" evidence="5">
    <location>
        <begin position="382"/>
        <end position="391"/>
    </location>
</feature>
<accession>M2PAS0</accession>
<feature type="domain" description="ZZ-type" evidence="6">
    <location>
        <begin position="778"/>
        <end position="834"/>
    </location>
</feature>
<dbReference type="EMBL" id="KB445810">
    <property type="protein sequence ID" value="EMD32629.1"/>
    <property type="molecule type" value="Genomic_DNA"/>
</dbReference>
<keyword evidence="2 4" id="KW-0863">Zinc-finger</keyword>
<evidence type="ECO:0000256" key="5">
    <source>
        <dbReference type="SAM" id="MobiDB-lite"/>
    </source>
</evidence>
<feature type="region of interest" description="Disordered" evidence="5">
    <location>
        <begin position="498"/>
        <end position="525"/>
    </location>
</feature>
<evidence type="ECO:0000256" key="2">
    <source>
        <dbReference type="ARBA" id="ARBA00022771"/>
    </source>
</evidence>
<dbReference type="PROSITE" id="PS01357">
    <property type="entry name" value="ZF_ZZ_1"/>
    <property type="match status" value="2"/>
</dbReference>
<feature type="compositionally biased region" description="Basic residues" evidence="5">
    <location>
        <begin position="1562"/>
        <end position="1574"/>
    </location>
</feature>
<feature type="region of interest" description="Disordered" evidence="5">
    <location>
        <begin position="1552"/>
        <end position="1574"/>
    </location>
</feature>
<feature type="compositionally biased region" description="Low complexity" evidence="5">
    <location>
        <begin position="125"/>
        <end position="135"/>
    </location>
</feature>
<feature type="domain" description="ZZ-type" evidence="6">
    <location>
        <begin position="1023"/>
        <end position="1078"/>
    </location>
</feature>
<dbReference type="CDD" id="cd02340">
    <property type="entry name" value="ZZ_NBR1_like"/>
    <property type="match status" value="2"/>
</dbReference>
<feature type="compositionally biased region" description="Basic and acidic residues" evidence="5">
    <location>
        <begin position="249"/>
        <end position="260"/>
    </location>
</feature>
<proteinExistence type="predicted"/>
<dbReference type="HOGENOM" id="CLU_005087_0_0_1"/>
<keyword evidence="1" id="KW-0479">Metal-binding</keyword>
<dbReference type="InterPro" id="IPR013783">
    <property type="entry name" value="Ig-like_fold"/>
</dbReference>
<dbReference type="Proteomes" id="UP000016930">
    <property type="component" value="Unassembled WGS sequence"/>
</dbReference>
<feature type="region of interest" description="Disordered" evidence="5">
    <location>
        <begin position="933"/>
        <end position="955"/>
    </location>
</feature>
<feature type="domain" description="ZZ-type" evidence="6">
    <location>
        <begin position="866"/>
        <end position="921"/>
    </location>
</feature>
<feature type="compositionally biased region" description="Low complexity" evidence="5">
    <location>
        <begin position="187"/>
        <end position="200"/>
    </location>
</feature>
<dbReference type="InterPro" id="IPR043145">
    <property type="entry name" value="Znf_ZZ_sf"/>
</dbReference>
<feature type="domain" description="ZZ-type" evidence="6">
    <location>
        <begin position="703"/>
        <end position="759"/>
    </location>
</feature>
<dbReference type="InterPro" id="IPR032350">
    <property type="entry name" value="Nbr1_FW"/>
</dbReference>
<reference evidence="7 8" key="1">
    <citation type="journal article" date="2012" name="Proc. Natl. Acad. Sci. U.S.A.">
        <title>Comparative genomics of Ceriporiopsis subvermispora and Phanerochaete chrysosporium provide insight into selective ligninolysis.</title>
        <authorList>
            <person name="Fernandez-Fueyo E."/>
            <person name="Ruiz-Duenas F.J."/>
            <person name="Ferreira P."/>
            <person name="Floudas D."/>
            <person name="Hibbett D.S."/>
            <person name="Canessa P."/>
            <person name="Larrondo L.F."/>
            <person name="James T.Y."/>
            <person name="Seelenfreund D."/>
            <person name="Lobos S."/>
            <person name="Polanco R."/>
            <person name="Tello M."/>
            <person name="Honda Y."/>
            <person name="Watanabe T."/>
            <person name="Watanabe T."/>
            <person name="Ryu J.S."/>
            <person name="Kubicek C.P."/>
            <person name="Schmoll M."/>
            <person name="Gaskell J."/>
            <person name="Hammel K.E."/>
            <person name="St John F.J."/>
            <person name="Vanden Wymelenberg A."/>
            <person name="Sabat G."/>
            <person name="Splinter BonDurant S."/>
            <person name="Syed K."/>
            <person name="Yadav J.S."/>
            <person name="Doddapaneni H."/>
            <person name="Subramanian V."/>
            <person name="Lavin J.L."/>
            <person name="Oguiza J.A."/>
            <person name="Perez G."/>
            <person name="Pisabarro A.G."/>
            <person name="Ramirez L."/>
            <person name="Santoyo F."/>
            <person name="Master E."/>
            <person name="Coutinho P.M."/>
            <person name="Henrissat B."/>
            <person name="Lombard V."/>
            <person name="Magnuson J.K."/>
            <person name="Kuees U."/>
            <person name="Hori C."/>
            <person name="Igarashi K."/>
            <person name="Samejima M."/>
            <person name="Held B.W."/>
            <person name="Barry K.W."/>
            <person name="LaButti K.M."/>
            <person name="Lapidus A."/>
            <person name="Lindquist E.A."/>
            <person name="Lucas S.M."/>
            <person name="Riley R."/>
            <person name="Salamov A.A."/>
            <person name="Hoffmeister D."/>
            <person name="Schwenk D."/>
            <person name="Hadar Y."/>
            <person name="Yarden O."/>
            <person name="de Vries R.P."/>
            <person name="Wiebenga A."/>
            <person name="Stenlid J."/>
            <person name="Eastwood D."/>
            <person name="Grigoriev I.V."/>
            <person name="Berka R.M."/>
            <person name="Blanchette R.A."/>
            <person name="Kersten P."/>
            <person name="Martinez A.T."/>
            <person name="Vicuna R."/>
            <person name="Cullen D."/>
        </authorList>
    </citation>
    <scope>NUCLEOTIDE SEQUENCE [LARGE SCALE GENOMIC DNA]</scope>
    <source>
        <strain evidence="7 8">B</strain>
    </source>
</reference>
<dbReference type="CDD" id="cd02249">
    <property type="entry name" value="ZZ"/>
    <property type="match status" value="2"/>
</dbReference>
<dbReference type="Pfam" id="PF00569">
    <property type="entry name" value="ZZ"/>
    <property type="match status" value="5"/>
</dbReference>
<feature type="compositionally biased region" description="Low complexity" evidence="5">
    <location>
        <begin position="213"/>
        <end position="222"/>
    </location>
</feature>
<feature type="compositionally biased region" description="Pro residues" evidence="5">
    <location>
        <begin position="409"/>
        <end position="419"/>
    </location>
</feature>
<feature type="compositionally biased region" description="Polar residues" evidence="5">
    <location>
        <begin position="1487"/>
        <end position="1504"/>
    </location>
</feature>
<keyword evidence="8" id="KW-1185">Reference proteome</keyword>
<dbReference type="PANTHER" id="PTHR20930:SF0">
    <property type="entry name" value="PROTEIN ILRUN"/>
    <property type="match status" value="1"/>
</dbReference>
<evidence type="ECO:0000313" key="7">
    <source>
        <dbReference type="EMBL" id="EMD32629.1"/>
    </source>
</evidence>
<dbReference type="Gene3D" id="2.60.40.10">
    <property type="entry name" value="Immunoglobulins"/>
    <property type="match status" value="1"/>
</dbReference>
<dbReference type="CDD" id="cd14947">
    <property type="entry name" value="NBR1_like"/>
    <property type="match status" value="1"/>
</dbReference>
<evidence type="ECO:0000259" key="6">
    <source>
        <dbReference type="PROSITE" id="PS50135"/>
    </source>
</evidence>
<feature type="region of interest" description="Disordered" evidence="5">
    <location>
        <begin position="125"/>
        <end position="145"/>
    </location>
</feature>
<feature type="region of interest" description="Disordered" evidence="5">
    <location>
        <begin position="158"/>
        <end position="260"/>
    </location>
</feature>